<evidence type="ECO:0000313" key="3">
    <source>
        <dbReference type="Proteomes" id="UP000051952"/>
    </source>
</evidence>
<gene>
    <name evidence="2" type="ORF">BSAL_05715</name>
</gene>
<protein>
    <submittedName>
        <fullName evidence="2">Uncharacterized protein</fullName>
    </submittedName>
</protein>
<dbReference type="Proteomes" id="UP000051952">
    <property type="component" value="Unassembled WGS sequence"/>
</dbReference>
<name>A0A0S4J608_BODSA</name>
<keyword evidence="3" id="KW-1185">Reference proteome</keyword>
<proteinExistence type="predicted"/>
<organism evidence="2 3">
    <name type="scientific">Bodo saltans</name>
    <name type="common">Flagellated protozoan</name>
    <dbReference type="NCBI Taxonomy" id="75058"/>
    <lineage>
        <taxon>Eukaryota</taxon>
        <taxon>Discoba</taxon>
        <taxon>Euglenozoa</taxon>
        <taxon>Kinetoplastea</taxon>
        <taxon>Metakinetoplastina</taxon>
        <taxon>Eubodonida</taxon>
        <taxon>Bodonidae</taxon>
        <taxon>Bodo</taxon>
    </lineage>
</organism>
<feature type="compositionally biased region" description="Basic and acidic residues" evidence="1">
    <location>
        <begin position="34"/>
        <end position="45"/>
    </location>
</feature>
<sequence length="350" mass="38431">MSKHVERLSKEWTHGIVKHGMTPTIAHPSQESYDSGHEPHSEADATRSLLEIDDEYTSPFSQRSAPSGFRHYYRDTEVGERRRNSRRQADAAASTTQASPTSHDSGTTRGVDDGGDAPKSDDDDTGWRVDYEEEETRGRLEKAMRDQQRLRMEELYELQKVYTKAVRKNFRSLRGMPEPSFDTPSALYEEELDAIEEHRLSVAAGDEVIGLSTEFPPPPSMNAHALQSPRSLESLGFLRAVPHQSGEEGALAADLVEPVNSSHHADCVDERSIVVASADAIHRAHSTGAGTFTLGGGTHIHTTHGGGTTGDGGVLVGSSNFVSRLRRRTTTDPGERFGSFPAEMQVHDDE</sequence>
<feature type="region of interest" description="Disordered" evidence="1">
    <location>
        <begin position="328"/>
        <end position="350"/>
    </location>
</feature>
<feature type="compositionally biased region" description="Basic and acidic residues" evidence="1">
    <location>
        <begin position="110"/>
        <end position="139"/>
    </location>
</feature>
<evidence type="ECO:0000313" key="2">
    <source>
        <dbReference type="EMBL" id="CUG62326.1"/>
    </source>
</evidence>
<feature type="compositionally biased region" description="Basic and acidic residues" evidence="1">
    <location>
        <begin position="72"/>
        <end position="82"/>
    </location>
</feature>
<accession>A0A0S4J608</accession>
<dbReference type="VEuPathDB" id="TriTrypDB:BSAL_05715"/>
<dbReference type="AlphaFoldDB" id="A0A0S4J608"/>
<feature type="compositionally biased region" description="Low complexity" evidence="1">
    <location>
        <begin position="90"/>
        <end position="102"/>
    </location>
</feature>
<dbReference type="EMBL" id="CYKH01000903">
    <property type="protein sequence ID" value="CUG62326.1"/>
    <property type="molecule type" value="Genomic_DNA"/>
</dbReference>
<reference evidence="3" key="1">
    <citation type="submission" date="2015-09" db="EMBL/GenBank/DDBJ databases">
        <authorList>
            <consortium name="Pathogen Informatics"/>
        </authorList>
    </citation>
    <scope>NUCLEOTIDE SEQUENCE [LARGE SCALE GENOMIC DNA]</scope>
    <source>
        <strain evidence="3">Lake Konstanz</strain>
    </source>
</reference>
<feature type="region of interest" description="Disordered" evidence="1">
    <location>
        <begin position="14"/>
        <end position="139"/>
    </location>
</feature>
<evidence type="ECO:0000256" key="1">
    <source>
        <dbReference type="SAM" id="MobiDB-lite"/>
    </source>
</evidence>